<dbReference type="CTD" id="221955"/>
<dbReference type="GO" id="GO:0004806">
    <property type="term" value="F:triacylglycerol lipase activity"/>
    <property type="evidence" value="ECO:0000318"/>
    <property type="project" value="GO_Central"/>
</dbReference>
<dbReference type="Proteomes" id="UP000007110">
    <property type="component" value="Unassembled WGS sequence"/>
</dbReference>
<evidence type="ECO:0000256" key="15">
    <source>
        <dbReference type="SAM" id="Phobius"/>
    </source>
</evidence>
<feature type="transmembrane region" description="Helical" evidence="15">
    <location>
        <begin position="99"/>
        <end position="121"/>
    </location>
</feature>
<feature type="transmembrane region" description="Helical" evidence="15">
    <location>
        <begin position="20"/>
        <end position="43"/>
    </location>
</feature>
<dbReference type="OMA" id="KVWECRL"/>
<sequence>MPALILFKRRWQVGGDDLVFPAVGSASVRLIFLASAIAVFVIQHPNIQHCKQGDLLAGFLIGLVILLSITVALETAIGVVSGRGTITDTYPRRYLAALLYIRALVFVAEIASSLVGAVWVFRDWELRSDHTCDVSLVRLVQAALIFCWFLLIAIAICVLVLFGGKHRHGDEQFDDFDQWEKRCRRCCFCLKKDENSQIAYAEAAAVFSSLFHGVDVVLSDIVAGLILVQVEQQRQIRDQIPMTASCKDPGPDVALPTEPVERRLETMWYYFRYSMASNGWPVLFAADLKCWLCKLCCAGRCCACIRPSERIIGDNCCQCNTTAIRSLAGADEEDLLYVSFKNKIFQSPFFVALDHTHKSVVIAIRGTLSFKDMLTDVSADAERLDIEGHEIYAHRGIANNSKYILNKLKELNLLEDAFQRHPDYKLVISGHSLGAGVAAILSILLREQYPEIKAYAFAPPGGLINAEGVLYSQSFVTAVVLGEDIVPRMSMCTIEQLRDSLIEVIKRCPVPKYRVILRGLWYTCKGLPENLPLSYNDLDHEDGLCCNPREPLLPASPRGAEQRLLATPTEEGHGSREGNGGIHSAESIEVDVGADEPGASSNGRHSSVTGGKEFMALYPPGQMIWITRREMHSGGCCGSKDEYRARWVTHRQFDHIGVLPGMIKDHLPIDIKDAFAWLVDQVKNGHVVHPDVS</sequence>
<dbReference type="InterPro" id="IPR052214">
    <property type="entry name" value="DAG_Lipase-Related"/>
</dbReference>
<evidence type="ECO:0000256" key="3">
    <source>
        <dbReference type="ARBA" id="ARBA00022475"/>
    </source>
</evidence>
<evidence type="ECO:0000256" key="10">
    <source>
        <dbReference type="ARBA" id="ARBA00022989"/>
    </source>
</evidence>
<keyword evidence="7" id="KW-0378">Hydrolase</keyword>
<feature type="transmembrane region" description="Helical" evidence="15">
    <location>
        <begin position="55"/>
        <end position="79"/>
    </location>
</feature>
<evidence type="ECO:0000256" key="6">
    <source>
        <dbReference type="ARBA" id="ARBA00022723"/>
    </source>
</evidence>
<dbReference type="CDD" id="cd00519">
    <property type="entry name" value="Lipase_3"/>
    <property type="match status" value="1"/>
</dbReference>
<evidence type="ECO:0000313" key="18">
    <source>
        <dbReference type="Proteomes" id="UP000007110"/>
    </source>
</evidence>
<evidence type="ECO:0000256" key="1">
    <source>
        <dbReference type="ARBA" id="ARBA00001913"/>
    </source>
</evidence>
<keyword evidence="11" id="KW-0443">Lipid metabolism</keyword>
<dbReference type="FunCoup" id="A0A7M7NMD6">
    <property type="interactions" value="949"/>
</dbReference>
<evidence type="ECO:0000256" key="5">
    <source>
        <dbReference type="ARBA" id="ARBA00022692"/>
    </source>
</evidence>
<protein>
    <recommendedName>
        <fullName evidence="14">sn-1-specific diacylglycerol lipase</fullName>
        <ecNumber evidence="14">3.1.1.116</ecNumber>
    </recommendedName>
</protein>
<dbReference type="SUPFAM" id="SSF53474">
    <property type="entry name" value="alpha/beta-Hydrolases"/>
    <property type="match status" value="1"/>
</dbReference>
<dbReference type="EnsemblMetazoa" id="XM_030982578">
    <property type="protein sequence ID" value="XP_030838438"/>
    <property type="gene ID" value="LOC577408"/>
</dbReference>
<dbReference type="InterPro" id="IPR029058">
    <property type="entry name" value="AB_hydrolase_fold"/>
</dbReference>
<dbReference type="EnsemblMetazoa" id="XM_030982572">
    <property type="protein sequence ID" value="XP_030838432"/>
    <property type="gene ID" value="LOC577408"/>
</dbReference>
<keyword evidence="9" id="KW-0442">Lipid degradation</keyword>
<keyword evidence="6" id="KW-0479">Metal-binding</keyword>
<evidence type="ECO:0000256" key="14">
    <source>
        <dbReference type="ARBA" id="ARBA00026104"/>
    </source>
</evidence>
<dbReference type="OrthoDB" id="438440at2759"/>
<dbReference type="GeneID" id="577408"/>
<dbReference type="EC" id="3.1.1.116" evidence="14"/>
<keyword evidence="5 15" id="KW-0812">Transmembrane</keyword>
<dbReference type="GO" id="GO:0046872">
    <property type="term" value="F:metal ion binding"/>
    <property type="evidence" value="ECO:0007669"/>
    <property type="project" value="UniProtKB-KW"/>
</dbReference>
<dbReference type="PANTHER" id="PTHR45792">
    <property type="entry name" value="DIACYLGLYCEROL LIPASE HOMOLOG-RELATED"/>
    <property type="match status" value="1"/>
</dbReference>
<dbReference type="KEGG" id="spu:577408"/>
<evidence type="ECO:0000256" key="13">
    <source>
        <dbReference type="ARBA" id="ARBA00024531"/>
    </source>
</evidence>
<accession>A0A7M7NMD6</accession>
<keyword evidence="12 15" id="KW-0472">Membrane</keyword>
<dbReference type="InParanoid" id="A0A7M7NMD6"/>
<comment type="catalytic activity">
    <reaction evidence="13">
        <text>a 1,2-diacyl-sn-glycerol + H2O = a 2-acylglycerol + a fatty acid + H(+)</text>
        <dbReference type="Rhea" id="RHEA:33275"/>
        <dbReference type="ChEBI" id="CHEBI:15377"/>
        <dbReference type="ChEBI" id="CHEBI:15378"/>
        <dbReference type="ChEBI" id="CHEBI:17389"/>
        <dbReference type="ChEBI" id="CHEBI:17815"/>
        <dbReference type="ChEBI" id="CHEBI:28868"/>
        <dbReference type="EC" id="3.1.1.116"/>
    </reaction>
    <physiologicalReaction direction="left-to-right" evidence="13">
        <dbReference type="Rhea" id="RHEA:33276"/>
    </physiologicalReaction>
</comment>
<dbReference type="Gene3D" id="3.40.50.1820">
    <property type="entry name" value="alpha/beta hydrolase"/>
    <property type="match status" value="1"/>
</dbReference>
<dbReference type="Pfam" id="PF01764">
    <property type="entry name" value="Lipase_3"/>
    <property type="match status" value="1"/>
</dbReference>
<evidence type="ECO:0000256" key="9">
    <source>
        <dbReference type="ARBA" id="ARBA00022963"/>
    </source>
</evidence>
<dbReference type="GO" id="GO:0046340">
    <property type="term" value="P:diacylglycerol catabolic process"/>
    <property type="evidence" value="ECO:0000318"/>
    <property type="project" value="GO_Central"/>
</dbReference>
<keyword evidence="4" id="KW-0597">Phosphoprotein</keyword>
<evidence type="ECO:0000256" key="2">
    <source>
        <dbReference type="ARBA" id="ARBA00004651"/>
    </source>
</evidence>
<keyword evidence="10 15" id="KW-1133">Transmembrane helix</keyword>
<dbReference type="InterPro" id="IPR002921">
    <property type="entry name" value="Fungal_lipase-type"/>
</dbReference>
<dbReference type="AlphaFoldDB" id="A0A7M7NMD6"/>
<dbReference type="RefSeq" id="XP_030838438.1">
    <property type="nucleotide sequence ID" value="XM_030982578.1"/>
</dbReference>
<feature type="domain" description="Fungal lipase-type" evidence="16">
    <location>
        <begin position="361"/>
        <end position="492"/>
    </location>
</feature>
<reference evidence="18" key="1">
    <citation type="submission" date="2015-02" db="EMBL/GenBank/DDBJ databases">
        <title>Genome sequencing for Strongylocentrotus purpuratus.</title>
        <authorList>
            <person name="Murali S."/>
            <person name="Liu Y."/>
            <person name="Vee V."/>
            <person name="English A."/>
            <person name="Wang M."/>
            <person name="Skinner E."/>
            <person name="Han Y."/>
            <person name="Muzny D.M."/>
            <person name="Worley K.C."/>
            <person name="Gibbs R.A."/>
        </authorList>
    </citation>
    <scope>NUCLEOTIDE SEQUENCE</scope>
</reference>
<evidence type="ECO:0000256" key="11">
    <source>
        <dbReference type="ARBA" id="ARBA00023098"/>
    </source>
</evidence>
<dbReference type="GO" id="GO:0019369">
    <property type="term" value="P:arachidonate metabolic process"/>
    <property type="evidence" value="ECO:0000318"/>
    <property type="project" value="GO_Central"/>
</dbReference>
<dbReference type="GO" id="GO:0005886">
    <property type="term" value="C:plasma membrane"/>
    <property type="evidence" value="ECO:0000318"/>
    <property type="project" value="GO_Central"/>
</dbReference>
<evidence type="ECO:0000256" key="7">
    <source>
        <dbReference type="ARBA" id="ARBA00022801"/>
    </source>
</evidence>
<keyword evidence="3" id="KW-1003">Cell membrane</keyword>
<feature type="transmembrane region" description="Helical" evidence="15">
    <location>
        <begin position="142"/>
        <end position="162"/>
    </location>
</feature>
<evidence type="ECO:0000256" key="4">
    <source>
        <dbReference type="ARBA" id="ARBA00022553"/>
    </source>
</evidence>
<comment type="cofactor">
    <cofactor evidence="1">
        <name>Ca(2+)</name>
        <dbReference type="ChEBI" id="CHEBI:29108"/>
    </cofactor>
</comment>
<evidence type="ECO:0000256" key="12">
    <source>
        <dbReference type="ARBA" id="ARBA00023136"/>
    </source>
</evidence>
<dbReference type="PANTHER" id="PTHR45792:SF2">
    <property type="entry name" value="DIACYLGLYCEROL LIPASE-BETA"/>
    <property type="match status" value="1"/>
</dbReference>
<proteinExistence type="predicted"/>
<dbReference type="RefSeq" id="XP_030838432.1">
    <property type="nucleotide sequence ID" value="XM_030982572.1"/>
</dbReference>
<evidence type="ECO:0000313" key="17">
    <source>
        <dbReference type="EnsemblMetazoa" id="XP_030838432"/>
    </source>
</evidence>
<name>A0A7M7NMD6_STRPU</name>
<keyword evidence="8" id="KW-0106">Calcium</keyword>
<organism evidence="17 18">
    <name type="scientific">Strongylocentrotus purpuratus</name>
    <name type="common">Purple sea urchin</name>
    <dbReference type="NCBI Taxonomy" id="7668"/>
    <lineage>
        <taxon>Eukaryota</taxon>
        <taxon>Metazoa</taxon>
        <taxon>Echinodermata</taxon>
        <taxon>Eleutherozoa</taxon>
        <taxon>Echinozoa</taxon>
        <taxon>Echinoidea</taxon>
        <taxon>Euechinoidea</taxon>
        <taxon>Echinacea</taxon>
        <taxon>Camarodonta</taxon>
        <taxon>Echinidea</taxon>
        <taxon>Strongylocentrotidae</taxon>
        <taxon>Strongylocentrotus</taxon>
    </lineage>
</organism>
<keyword evidence="18" id="KW-1185">Reference proteome</keyword>
<dbReference type="GO" id="GO:0022008">
    <property type="term" value="P:neurogenesis"/>
    <property type="evidence" value="ECO:0000318"/>
    <property type="project" value="GO_Central"/>
</dbReference>
<evidence type="ECO:0000256" key="8">
    <source>
        <dbReference type="ARBA" id="ARBA00022837"/>
    </source>
</evidence>
<evidence type="ECO:0000259" key="16">
    <source>
        <dbReference type="Pfam" id="PF01764"/>
    </source>
</evidence>
<reference evidence="17" key="2">
    <citation type="submission" date="2021-01" db="UniProtKB">
        <authorList>
            <consortium name="EnsemblMetazoa"/>
        </authorList>
    </citation>
    <scope>IDENTIFICATION</scope>
</reference>
<comment type="subcellular location">
    <subcellularLocation>
        <location evidence="2">Cell membrane</location>
        <topology evidence="2">Multi-pass membrane protein</topology>
    </subcellularLocation>
</comment>